<dbReference type="PANTHER" id="PTHR35526">
    <property type="entry name" value="ANTI-SIGMA-F FACTOR RSBW-RELATED"/>
    <property type="match status" value="1"/>
</dbReference>
<feature type="region of interest" description="Disordered" evidence="2">
    <location>
        <begin position="1"/>
        <end position="34"/>
    </location>
</feature>
<dbReference type="Gene3D" id="3.30.565.10">
    <property type="entry name" value="Histidine kinase-like ATPase, C-terminal domain"/>
    <property type="match status" value="1"/>
</dbReference>
<dbReference type="Proteomes" id="UP001183777">
    <property type="component" value="Unassembled WGS sequence"/>
</dbReference>
<keyword evidence="4" id="KW-0067">ATP-binding</keyword>
<keyword evidence="5" id="KW-1185">Reference proteome</keyword>
<feature type="domain" description="Histidine kinase/HSP90-like ATPase" evidence="3">
    <location>
        <begin position="59"/>
        <end position="158"/>
    </location>
</feature>
<dbReference type="InterPro" id="IPR050267">
    <property type="entry name" value="Anti-sigma-factor_SerPK"/>
</dbReference>
<dbReference type="InterPro" id="IPR003594">
    <property type="entry name" value="HATPase_dom"/>
</dbReference>
<organism evidence="4 5">
    <name type="scientific">Streptomyces salyersiae</name>
    <dbReference type="NCBI Taxonomy" id="3075530"/>
    <lineage>
        <taxon>Bacteria</taxon>
        <taxon>Bacillati</taxon>
        <taxon>Actinomycetota</taxon>
        <taxon>Actinomycetes</taxon>
        <taxon>Kitasatosporales</taxon>
        <taxon>Streptomycetaceae</taxon>
        <taxon>Streptomyces</taxon>
    </lineage>
</organism>
<accession>A0ABU2RSN2</accession>
<gene>
    <name evidence="4" type="ORF">RM649_29940</name>
</gene>
<evidence type="ECO:0000313" key="5">
    <source>
        <dbReference type="Proteomes" id="UP001183777"/>
    </source>
</evidence>
<dbReference type="PANTHER" id="PTHR35526:SF3">
    <property type="entry name" value="ANTI-SIGMA-F FACTOR RSBW"/>
    <property type="match status" value="1"/>
</dbReference>
<keyword evidence="1" id="KW-0418">Kinase</keyword>
<dbReference type="SUPFAM" id="SSF55874">
    <property type="entry name" value="ATPase domain of HSP90 chaperone/DNA topoisomerase II/histidine kinase"/>
    <property type="match status" value="1"/>
</dbReference>
<dbReference type="Pfam" id="PF13581">
    <property type="entry name" value="HATPase_c_2"/>
    <property type="match status" value="1"/>
</dbReference>
<proteinExistence type="predicted"/>
<comment type="caution">
    <text evidence="4">The sequence shown here is derived from an EMBL/GenBank/DDBJ whole genome shotgun (WGS) entry which is preliminary data.</text>
</comment>
<keyword evidence="4" id="KW-0547">Nucleotide-binding</keyword>
<protein>
    <submittedName>
        <fullName evidence="4">ATP-binding protein</fullName>
    </submittedName>
</protein>
<keyword evidence="1" id="KW-0723">Serine/threonine-protein kinase</keyword>
<dbReference type="InterPro" id="IPR036890">
    <property type="entry name" value="HATPase_C_sf"/>
</dbReference>
<evidence type="ECO:0000256" key="1">
    <source>
        <dbReference type="ARBA" id="ARBA00022527"/>
    </source>
</evidence>
<evidence type="ECO:0000259" key="3">
    <source>
        <dbReference type="Pfam" id="PF13581"/>
    </source>
</evidence>
<dbReference type="EMBL" id="JAVREX010000017">
    <property type="protein sequence ID" value="MDT0431845.1"/>
    <property type="molecule type" value="Genomic_DNA"/>
</dbReference>
<name>A0ABU2RSN2_9ACTN</name>
<reference evidence="5" key="1">
    <citation type="submission" date="2023-07" db="EMBL/GenBank/DDBJ databases">
        <title>30 novel species of actinomycetes from the DSMZ collection.</title>
        <authorList>
            <person name="Nouioui I."/>
        </authorList>
    </citation>
    <scope>NUCLEOTIDE SEQUENCE [LARGE SCALE GENOMIC DNA]</scope>
    <source>
        <strain evidence="5">DSM 41770</strain>
    </source>
</reference>
<keyword evidence="1" id="KW-0808">Transferase</keyword>
<dbReference type="CDD" id="cd16936">
    <property type="entry name" value="HATPase_RsbW-like"/>
    <property type="match status" value="1"/>
</dbReference>
<evidence type="ECO:0000256" key="2">
    <source>
        <dbReference type="SAM" id="MobiDB-lite"/>
    </source>
</evidence>
<sequence length="164" mass="16560">MAVSGTHPAGGPDEAVGGHGRQDTSPVRAASGVPQNAAAARALVTRLLAARSGGPDVTTTDVTTADATVADVTVADALLVTSELVTNAFRHGGGLTGFAAEVNDEGLLLTVSDASSTPPAVTVRLPQADHIGGYGWPLVRRLTQRLTVTFHPGGKHIVALIALT</sequence>
<dbReference type="RefSeq" id="WP_200692784.1">
    <property type="nucleotide sequence ID" value="NZ_JAVREX010000017.1"/>
</dbReference>
<dbReference type="GO" id="GO:0005524">
    <property type="term" value="F:ATP binding"/>
    <property type="evidence" value="ECO:0007669"/>
    <property type="project" value="UniProtKB-KW"/>
</dbReference>
<evidence type="ECO:0000313" key="4">
    <source>
        <dbReference type="EMBL" id="MDT0431845.1"/>
    </source>
</evidence>